<name>A0A7G2DXC4_ARATH</name>
<gene>
    <name evidence="2" type="ORF">AT9943_LOCUS2698</name>
</gene>
<dbReference type="EMBL" id="LR881466">
    <property type="protein sequence ID" value="CAD5314251.1"/>
    <property type="molecule type" value="Genomic_DNA"/>
</dbReference>
<evidence type="ECO:0000313" key="3">
    <source>
        <dbReference type="Proteomes" id="UP000516314"/>
    </source>
</evidence>
<protein>
    <submittedName>
        <fullName evidence="2">(thale cress) hypothetical protein</fullName>
    </submittedName>
</protein>
<evidence type="ECO:0000256" key="1">
    <source>
        <dbReference type="SAM" id="MobiDB-lite"/>
    </source>
</evidence>
<feature type="region of interest" description="Disordered" evidence="1">
    <location>
        <begin position="150"/>
        <end position="172"/>
    </location>
</feature>
<dbReference type="Proteomes" id="UP000516314">
    <property type="component" value="Chromosome 1"/>
</dbReference>
<organism evidence="2 3">
    <name type="scientific">Arabidopsis thaliana</name>
    <name type="common">Mouse-ear cress</name>
    <dbReference type="NCBI Taxonomy" id="3702"/>
    <lineage>
        <taxon>Eukaryota</taxon>
        <taxon>Viridiplantae</taxon>
        <taxon>Streptophyta</taxon>
        <taxon>Embryophyta</taxon>
        <taxon>Tracheophyta</taxon>
        <taxon>Spermatophyta</taxon>
        <taxon>Magnoliopsida</taxon>
        <taxon>eudicotyledons</taxon>
        <taxon>Gunneridae</taxon>
        <taxon>Pentapetalae</taxon>
        <taxon>rosids</taxon>
        <taxon>malvids</taxon>
        <taxon>Brassicales</taxon>
        <taxon>Brassicaceae</taxon>
        <taxon>Camelineae</taxon>
        <taxon>Arabidopsis</taxon>
    </lineage>
</organism>
<sequence length="172" mass="19046">MAPYLKTVHNDSEKSVHIYMTASGDGYSLANNESKIINHSLSTTDSYSKINIEDPADDSKGYRLKYTGSNQTIYLNDIVGKNSGVADSRIFSWRSTISIYINIYINYIKIQCNSDHLGIFQSDGSILYYYTIDATMKEGGGLTLKGIRHGAERTKDKDEEGDGATQSTGETD</sequence>
<reference evidence="2 3" key="1">
    <citation type="submission" date="2020-09" db="EMBL/GenBank/DDBJ databases">
        <authorList>
            <person name="Ashkenazy H."/>
        </authorList>
    </citation>
    <scope>NUCLEOTIDE SEQUENCE [LARGE SCALE GENOMIC DNA]</scope>
    <source>
        <strain evidence="3">cv. Cdm-0</strain>
    </source>
</reference>
<accession>A0A7G2DXC4</accession>
<evidence type="ECO:0000313" key="2">
    <source>
        <dbReference type="EMBL" id="CAD5314251.1"/>
    </source>
</evidence>
<proteinExistence type="predicted"/>
<dbReference type="AlphaFoldDB" id="A0A7G2DXC4"/>